<evidence type="ECO:0000313" key="3">
    <source>
        <dbReference type="Proteomes" id="UP000750334"/>
    </source>
</evidence>
<protein>
    <submittedName>
        <fullName evidence="2">Uncharacterized protein</fullName>
    </submittedName>
</protein>
<evidence type="ECO:0000256" key="1">
    <source>
        <dbReference type="SAM" id="Phobius"/>
    </source>
</evidence>
<keyword evidence="1" id="KW-1133">Transmembrane helix</keyword>
<proteinExistence type="predicted"/>
<organism evidence="2 3">
    <name type="scientific">Maudiozyma exigua</name>
    <name type="common">Yeast</name>
    <name type="synonym">Kazachstania exigua</name>
    <dbReference type="NCBI Taxonomy" id="34358"/>
    <lineage>
        <taxon>Eukaryota</taxon>
        <taxon>Fungi</taxon>
        <taxon>Dikarya</taxon>
        <taxon>Ascomycota</taxon>
        <taxon>Saccharomycotina</taxon>
        <taxon>Saccharomycetes</taxon>
        <taxon>Saccharomycetales</taxon>
        <taxon>Saccharomycetaceae</taxon>
        <taxon>Maudiozyma</taxon>
    </lineage>
</organism>
<dbReference type="Proteomes" id="UP000750334">
    <property type="component" value="Unassembled WGS sequence"/>
</dbReference>
<dbReference type="EMBL" id="PUHR01000179">
    <property type="protein sequence ID" value="KAG0660206.1"/>
    <property type="molecule type" value="Genomic_DNA"/>
</dbReference>
<keyword evidence="3" id="KW-1185">Reference proteome</keyword>
<dbReference type="AlphaFoldDB" id="A0A9P6W0B2"/>
<reference evidence="2 3" key="1">
    <citation type="submission" date="2020-11" db="EMBL/GenBank/DDBJ databases">
        <title>Kefir isolates.</title>
        <authorList>
            <person name="Marcisauskas S."/>
            <person name="Kim Y."/>
            <person name="Blasche S."/>
        </authorList>
    </citation>
    <scope>NUCLEOTIDE SEQUENCE [LARGE SCALE GENOMIC DNA]</scope>
    <source>
        <strain evidence="2 3">OG2</strain>
    </source>
</reference>
<accession>A0A9P6W0B2</accession>
<sequence length="166" mass="19106">MINVLQSLLSLHLKIVRTPNNNRNENRQQTTQNIVNATLYQYGKATNQTLQLTFPANDSIIHELVTPDVVLYIHVWPILLIAMLCFVSTLAWRSYNRMVHRTRQVVAPPSDVLIEARYKIYSRQRVMTAASLLLWKPLIQQQSIEDLDDFGDEQYTTALSSRGVPI</sequence>
<keyword evidence="1" id="KW-0812">Transmembrane</keyword>
<gene>
    <name evidence="2" type="ORF">C6P45_001622</name>
</gene>
<evidence type="ECO:0000313" key="2">
    <source>
        <dbReference type="EMBL" id="KAG0660206.1"/>
    </source>
</evidence>
<feature type="transmembrane region" description="Helical" evidence="1">
    <location>
        <begin position="69"/>
        <end position="92"/>
    </location>
</feature>
<comment type="caution">
    <text evidence="2">The sequence shown here is derived from an EMBL/GenBank/DDBJ whole genome shotgun (WGS) entry which is preliminary data.</text>
</comment>
<keyword evidence="1" id="KW-0472">Membrane</keyword>
<name>A0A9P6W0B2_MAUEX</name>